<reference evidence="2" key="1">
    <citation type="journal article" date="2016" name="Genome Biol. Evol.">
        <title>Comparative 'omics' of the Fusarium fujikuroi species complex highlights differences in genetic potential and metabolite synthesis.</title>
        <authorList>
            <person name="Niehaus E.-M."/>
            <person name="Muensterkoetter M."/>
            <person name="Proctor R.H."/>
            <person name="Brown D.W."/>
            <person name="Sharon A."/>
            <person name="Idan Y."/>
            <person name="Oren-Young L."/>
            <person name="Sieber C.M."/>
            <person name="Novak O."/>
            <person name="Pencik A."/>
            <person name="Tarkowska D."/>
            <person name="Hromadova K."/>
            <person name="Freeman S."/>
            <person name="Maymon M."/>
            <person name="Elazar M."/>
            <person name="Youssef S.A."/>
            <person name="El-Shabrawy E.S.M."/>
            <person name="Shalaby A.B.A."/>
            <person name="Houterman P."/>
            <person name="Brock N.L."/>
            <person name="Burkhardt I."/>
            <person name="Tsavkelova E.A."/>
            <person name="Dickschat J.S."/>
            <person name="Galuszka P."/>
            <person name="Gueldener U."/>
            <person name="Tudzynski B."/>
        </authorList>
    </citation>
    <scope>NUCLEOTIDE SEQUENCE [LARGE SCALE GENOMIC DNA]</scope>
    <source>
        <strain evidence="2">MRC7560</strain>
    </source>
</reference>
<keyword evidence="2" id="KW-1185">Reference proteome</keyword>
<name>A0A1L7TKI0_FUSMA</name>
<organism evidence="1 2">
    <name type="scientific">Fusarium mangiferae</name>
    <name type="common">Mango malformation disease fungus</name>
    <dbReference type="NCBI Taxonomy" id="192010"/>
    <lineage>
        <taxon>Eukaryota</taxon>
        <taxon>Fungi</taxon>
        <taxon>Dikarya</taxon>
        <taxon>Ascomycota</taxon>
        <taxon>Pezizomycotina</taxon>
        <taxon>Sordariomycetes</taxon>
        <taxon>Hypocreomycetidae</taxon>
        <taxon>Hypocreales</taxon>
        <taxon>Nectriaceae</taxon>
        <taxon>Fusarium</taxon>
        <taxon>Fusarium fujikuroi species complex</taxon>
    </lineage>
</organism>
<dbReference type="Proteomes" id="UP000184255">
    <property type="component" value="Unassembled WGS sequence"/>
</dbReference>
<gene>
    <name evidence="1" type="ORF">FMAN_13433</name>
</gene>
<evidence type="ECO:0000313" key="1">
    <source>
        <dbReference type="EMBL" id="CVK95306.1"/>
    </source>
</evidence>
<evidence type="ECO:0000313" key="2">
    <source>
        <dbReference type="Proteomes" id="UP000184255"/>
    </source>
</evidence>
<dbReference type="VEuPathDB" id="FungiDB:FMAN_13433"/>
<proteinExistence type="predicted"/>
<dbReference type="RefSeq" id="XP_041683318.1">
    <property type="nucleotide sequence ID" value="XM_041832901.1"/>
</dbReference>
<dbReference type="GeneID" id="65092682"/>
<dbReference type="AlphaFoldDB" id="A0A1L7TKI0"/>
<protein>
    <submittedName>
        <fullName evidence="1">Uncharacterized protein</fullName>
    </submittedName>
</protein>
<accession>A0A1L7TKI0</accession>
<dbReference type="EMBL" id="FCQH01000007">
    <property type="protein sequence ID" value="CVK95306.1"/>
    <property type="molecule type" value="Genomic_DNA"/>
</dbReference>
<comment type="caution">
    <text evidence="1">The sequence shown here is derived from an EMBL/GenBank/DDBJ whole genome shotgun (WGS) entry which is preliminary data.</text>
</comment>
<sequence>MSSQADPLLVNIYDALRHKFDIGDKTLFQIDSNFAPMIKPIPVTEAEFRLTDGILELSNIVGGPNGSKLSEKYDQVLSGLISADHADEEPQQAREDMRSCVNRNMDDTEDIYLT</sequence>